<keyword evidence="4" id="KW-1185">Reference proteome</keyword>
<dbReference type="STRING" id="1547445.LO80_08335"/>
<organism evidence="3 4">
    <name type="scientific">Candidatus Francisella endociliophora</name>
    <dbReference type="NCBI Taxonomy" id="653937"/>
    <lineage>
        <taxon>Bacteria</taxon>
        <taxon>Pseudomonadati</taxon>
        <taxon>Pseudomonadota</taxon>
        <taxon>Gammaproteobacteria</taxon>
        <taxon>Thiotrichales</taxon>
        <taxon>Francisellaceae</taxon>
        <taxon>Francisella</taxon>
    </lineage>
</organism>
<dbReference type="RefSeq" id="WP_040010348.1">
    <property type="nucleotide sequence ID" value="NZ_CP009574.1"/>
</dbReference>
<keyword evidence="2" id="KW-0560">Oxidoreductase</keyword>
<accession>A0A097EQX5</accession>
<dbReference type="KEGG" id="frf:LO80_08335"/>
<dbReference type="PANTHER" id="PTHR43391:SF94">
    <property type="entry name" value="OXIDOREDUCTASE-RELATED"/>
    <property type="match status" value="1"/>
</dbReference>
<dbReference type="eggNOG" id="COG0300">
    <property type="taxonomic scope" value="Bacteria"/>
</dbReference>
<dbReference type="PANTHER" id="PTHR43391">
    <property type="entry name" value="RETINOL DEHYDROGENASE-RELATED"/>
    <property type="match status" value="1"/>
</dbReference>
<dbReference type="HOGENOM" id="CLU_010194_2_1_6"/>
<dbReference type="Pfam" id="PF00106">
    <property type="entry name" value="adh_short"/>
    <property type="match status" value="1"/>
</dbReference>
<evidence type="ECO:0000313" key="4">
    <source>
        <dbReference type="Proteomes" id="UP000029672"/>
    </source>
</evidence>
<dbReference type="Gene3D" id="3.40.50.720">
    <property type="entry name" value="NAD(P)-binding Rossmann-like Domain"/>
    <property type="match status" value="1"/>
</dbReference>
<reference evidence="3 4" key="1">
    <citation type="submission" date="2014-10" db="EMBL/GenBank/DDBJ databases">
        <title>Whole genome sequence of Francisella endociliophora strain FSC1006, isolated from a laboratory culture of the marine ciliate Euplotes raikovi.</title>
        <authorList>
            <person name="Granberg M."/>
            <person name="Backman S."/>
            <person name="Lundmark E."/>
            <person name="Nilsson E."/>
            <person name="Karlsson E."/>
            <person name="Thelaus J."/>
            <person name="Ohrman C."/>
            <person name="Larkeryd A."/>
            <person name="Stenberg P."/>
        </authorList>
    </citation>
    <scope>NUCLEOTIDE SEQUENCE [LARGE SCALE GENOMIC DNA]</scope>
    <source>
        <strain evidence="3 4">FSC1006</strain>
    </source>
</reference>
<proteinExistence type="inferred from homology"/>
<dbReference type="AlphaFoldDB" id="A0A097EQX5"/>
<evidence type="ECO:0000256" key="2">
    <source>
        <dbReference type="ARBA" id="ARBA00023002"/>
    </source>
</evidence>
<protein>
    <submittedName>
        <fullName evidence="3">Oxidoreductase</fullName>
    </submittedName>
</protein>
<name>A0A097EQX5_9GAMM</name>
<gene>
    <name evidence="3" type="ORF">LO80_08335</name>
</gene>
<dbReference type="PRINTS" id="PR00081">
    <property type="entry name" value="GDHRDH"/>
</dbReference>
<dbReference type="InterPro" id="IPR036291">
    <property type="entry name" value="NAD(P)-bd_dom_sf"/>
</dbReference>
<dbReference type="Proteomes" id="UP000029672">
    <property type="component" value="Chromosome"/>
</dbReference>
<dbReference type="GO" id="GO:0016491">
    <property type="term" value="F:oxidoreductase activity"/>
    <property type="evidence" value="ECO:0007669"/>
    <property type="project" value="UniProtKB-KW"/>
</dbReference>
<dbReference type="EMBL" id="CP009574">
    <property type="protein sequence ID" value="AIT09973.1"/>
    <property type="molecule type" value="Genomic_DNA"/>
</dbReference>
<dbReference type="InterPro" id="IPR002347">
    <property type="entry name" value="SDR_fam"/>
</dbReference>
<sequence length="247" mass="27598">MQKFADKTIWIIGATDGIGKALLQKLDSSIKATFIISARSEEKLQTIAANLNNDCHAIGFDVVDFDSFKNASEKALALNPDFIIYLPAYYEPSLISEIKPQDLDRTIQTNLTAVFYLIRLTLPFLKENTHCQLAITASVAGYVGLPKSQPYAATKAGVINLVESLKAENQELDIRLINPSFVKTKLTEKNDFKMPALLEPEQAADSIIKGLESNSFEIHFTKKFTIVLKFIASLPYKLYFKIAKKMI</sequence>
<evidence type="ECO:0000313" key="3">
    <source>
        <dbReference type="EMBL" id="AIT09973.1"/>
    </source>
</evidence>
<comment type="similarity">
    <text evidence="1">Belongs to the short-chain dehydrogenases/reductases (SDR) family.</text>
</comment>
<evidence type="ECO:0000256" key="1">
    <source>
        <dbReference type="ARBA" id="ARBA00006484"/>
    </source>
</evidence>
<dbReference type="SUPFAM" id="SSF51735">
    <property type="entry name" value="NAD(P)-binding Rossmann-fold domains"/>
    <property type="match status" value="1"/>
</dbReference>
<dbReference type="OrthoDB" id="335726at2"/>